<feature type="domain" description="N-acetyltransferase" evidence="3">
    <location>
        <begin position="3"/>
        <end position="164"/>
    </location>
</feature>
<keyword evidence="2" id="KW-0012">Acyltransferase</keyword>
<keyword evidence="5" id="KW-1185">Reference proteome</keyword>
<dbReference type="Proteomes" id="UP001207408">
    <property type="component" value="Unassembled WGS sequence"/>
</dbReference>
<proteinExistence type="predicted"/>
<gene>
    <name evidence="4" type="ORF">OM074_15785</name>
</gene>
<organism evidence="4 5">
    <name type="scientific">Plebeiibacterium marinum</name>
    <dbReference type="NCBI Taxonomy" id="2992111"/>
    <lineage>
        <taxon>Bacteria</taxon>
        <taxon>Pseudomonadati</taxon>
        <taxon>Bacteroidota</taxon>
        <taxon>Bacteroidia</taxon>
        <taxon>Marinilabiliales</taxon>
        <taxon>Marinilabiliaceae</taxon>
        <taxon>Plebeiibacterium</taxon>
    </lineage>
</organism>
<dbReference type="RefSeq" id="WP_301201169.1">
    <property type="nucleotide sequence ID" value="NZ_JAPDPI010000037.1"/>
</dbReference>
<evidence type="ECO:0000313" key="4">
    <source>
        <dbReference type="EMBL" id="MCW3807099.1"/>
    </source>
</evidence>
<dbReference type="Pfam" id="PF13420">
    <property type="entry name" value="Acetyltransf_4"/>
    <property type="match status" value="1"/>
</dbReference>
<dbReference type="InterPro" id="IPR000182">
    <property type="entry name" value="GNAT_dom"/>
</dbReference>
<dbReference type="PROSITE" id="PS51186">
    <property type="entry name" value="GNAT"/>
    <property type="match status" value="1"/>
</dbReference>
<evidence type="ECO:0000256" key="2">
    <source>
        <dbReference type="ARBA" id="ARBA00023315"/>
    </source>
</evidence>
<keyword evidence="1" id="KW-0808">Transferase</keyword>
<dbReference type="GO" id="GO:0016747">
    <property type="term" value="F:acyltransferase activity, transferring groups other than amino-acyl groups"/>
    <property type="evidence" value="ECO:0007669"/>
    <property type="project" value="InterPro"/>
</dbReference>
<evidence type="ECO:0000256" key="1">
    <source>
        <dbReference type="ARBA" id="ARBA00022679"/>
    </source>
</evidence>
<dbReference type="CDD" id="cd04301">
    <property type="entry name" value="NAT_SF"/>
    <property type="match status" value="1"/>
</dbReference>
<comment type="caution">
    <text evidence="4">The sequence shown here is derived from an EMBL/GenBank/DDBJ whole genome shotgun (WGS) entry which is preliminary data.</text>
</comment>
<name>A0AAE3SL61_9BACT</name>
<sequence length="164" mass="18588">MAVHLHLVSPSDLIEIRDIYNYYIINSTATFHTEEIGIDDVKNIIPLSHPKYKSYLIKNNNEVCGYAYLGCYKPRQAYDRTAEVTIYLKPGMGGKGIGKTVLKQIEPLAKEKDIKVLLGIITGENTASIRLFEKCGYEKCAHFRQVGEKFGRILDVVAYEKILD</sequence>
<dbReference type="InterPro" id="IPR016181">
    <property type="entry name" value="Acyl_CoA_acyltransferase"/>
</dbReference>
<evidence type="ECO:0000259" key="3">
    <source>
        <dbReference type="PROSITE" id="PS51186"/>
    </source>
</evidence>
<protein>
    <submittedName>
        <fullName evidence="4">GNAT family N-acetyltransferase</fullName>
    </submittedName>
</protein>
<dbReference type="SUPFAM" id="SSF55729">
    <property type="entry name" value="Acyl-CoA N-acyltransferases (Nat)"/>
    <property type="match status" value="1"/>
</dbReference>
<dbReference type="PANTHER" id="PTHR43072">
    <property type="entry name" value="N-ACETYLTRANSFERASE"/>
    <property type="match status" value="1"/>
</dbReference>
<accession>A0AAE3SL61</accession>
<dbReference type="EMBL" id="JAPDPI010000037">
    <property type="protein sequence ID" value="MCW3807099.1"/>
    <property type="molecule type" value="Genomic_DNA"/>
</dbReference>
<reference evidence="4" key="1">
    <citation type="submission" date="2022-10" db="EMBL/GenBank/DDBJ databases">
        <authorList>
            <person name="Yu W.X."/>
        </authorList>
    </citation>
    <scope>NUCLEOTIDE SEQUENCE</scope>
    <source>
        <strain evidence="4">D04</strain>
    </source>
</reference>
<dbReference type="PANTHER" id="PTHR43072:SF23">
    <property type="entry name" value="UPF0039 PROTEIN C11D3.02C"/>
    <property type="match status" value="1"/>
</dbReference>
<dbReference type="AlphaFoldDB" id="A0AAE3SL61"/>
<dbReference type="Gene3D" id="3.40.630.30">
    <property type="match status" value="1"/>
</dbReference>
<evidence type="ECO:0000313" key="5">
    <source>
        <dbReference type="Proteomes" id="UP001207408"/>
    </source>
</evidence>